<dbReference type="Proteomes" id="UP000535406">
    <property type="component" value="Unassembled WGS sequence"/>
</dbReference>
<dbReference type="InterPro" id="IPR011013">
    <property type="entry name" value="Gal_mutarotase_sf_dom"/>
</dbReference>
<dbReference type="GO" id="GO:0030246">
    <property type="term" value="F:carbohydrate binding"/>
    <property type="evidence" value="ECO:0007669"/>
    <property type="project" value="InterPro"/>
</dbReference>
<dbReference type="RefSeq" id="WP_184142815.1">
    <property type="nucleotide sequence ID" value="NZ_JACHIK010000004.1"/>
</dbReference>
<name>A0A7W8DTS5_9HYPH</name>
<sequence>MAEDIVRLERNGLTVDVSPLGGAVLAAHWHGVPILAPTPSPGLASQAFGAEACFPLVPFGNRIEGNAFRFAGETYALAPNTADPLVLHGDGWLRRWSILRQEPHGIVFHDRHEASSASPFAYEATQAITLGDDSLTLSLTVTNRAPRALPYGLGFHPYFPRTPKMRLVARAERFRPERENHLPGAAGPLPRDLDLAAGTTLPDRWLNNAFDGWDGRARIEWPETGLVLSLEAGEGLRHFVIYSPSASDGFVCFEPMSHRPHAHHDDEGGGLVALAPDAELAGRMTLRLTQAGRPTSA</sequence>
<keyword evidence="1" id="KW-0413">Isomerase</keyword>
<protein>
    <submittedName>
        <fullName evidence="1">Aldose 1-epimerase</fullName>
        <ecNumber evidence="1">5.1.3.3</ecNumber>
    </submittedName>
</protein>
<dbReference type="EC" id="5.1.3.3" evidence="1"/>
<dbReference type="EMBL" id="JACHIK010000004">
    <property type="protein sequence ID" value="MBB5042244.1"/>
    <property type="molecule type" value="Genomic_DNA"/>
</dbReference>
<comment type="caution">
    <text evidence="1">The sequence shown here is derived from an EMBL/GenBank/DDBJ whole genome shotgun (WGS) entry which is preliminary data.</text>
</comment>
<gene>
    <name evidence="1" type="ORF">HNQ66_001640</name>
</gene>
<organism evidence="1 2">
    <name type="scientific">Shinella fusca</name>
    <dbReference type="NCBI Taxonomy" id="544480"/>
    <lineage>
        <taxon>Bacteria</taxon>
        <taxon>Pseudomonadati</taxon>
        <taxon>Pseudomonadota</taxon>
        <taxon>Alphaproteobacteria</taxon>
        <taxon>Hyphomicrobiales</taxon>
        <taxon>Rhizobiaceae</taxon>
        <taxon>Shinella</taxon>
    </lineage>
</organism>
<evidence type="ECO:0000313" key="2">
    <source>
        <dbReference type="Proteomes" id="UP000535406"/>
    </source>
</evidence>
<proteinExistence type="predicted"/>
<dbReference type="Pfam" id="PF01263">
    <property type="entry name" value="Aldose_epim"/>
    <property type="match status" value="1"/>
</dbReference>
<keyword evidence="2" id="KW-1185">Reference proteome</keyword>
<reference evidence="1 2" key="1">
    <citation type="submission" date="2020-08" db="EMBL/GenBank/DDBJ databases">
        <title>Genomic Encyclopedia of Type Strains, Phase IV (KMG-IV): sequencing the most valuable type-strain genomes for metagenomic binning, comparative biology and taxonomic classification.</title>
        <authorList>
            <person name="Goeker M."/>
        </authorList>
    </citation>
    <scope>NUCLEOTIDE SEQUENCE [LARGE SCALE GENOMIC DNA]</scope>
    <source>
        <strain evidence="1 2">DSM 21319</strain>
    </source>
</reference>
<accession>A0A7W8DTS5</accession>
<evidence type="ECO:0000313" key="1">
    <source>
        <dbReference type="EMBL" id="MBB5042244.1"/>
    </source>
</evidence>
<dbReference type="Gene3D" id="2.70.98.10">
    <property type="match status" value="1"/>
</dbReference>
<dbReference type="GO" id="GO:0005975">
    <property type="term" value="P:carbohydrate metabolic process"/>
    <property type="evidence" value="ECO:0007669"/>
    <property type="project" value="InterPro"/>
</dbReference>
<dbReference type="SUPFAM" id="SSF74650">
    <property type="entry name" value="Galactose mutarotase-like"/>
    <property type="match status" value="1"/>
</dbReference>
<dbReference type="InterPro" id="IPR014718">
    <property type="entry name" value="GH-type_carb-bd"/>
</dbReference>
<dbReference type="GO" id="GO:0004034">
    <property type="term" value="F:aldose 1-epimerase activity"/>
    <property type="evidence" value="ECO:0007669"/>
    <property type="project" value="UniProtKB-EC"/>
</dbReference>
<dbReference type="InterPro" id="IPR008183">
    <property type="entry name" value="Aldose_1/G6P_1-epimerase"/>
</dbReference>
<dbReference type="AlphaFoldDB" id="A0A7W8DTS5"/>
<dbReference type="CDD" id="cd09021">
    <property type="entry name" value="Aldose_epim_Ec_YphB"/>
    <property type="match status" value="1"/>
</dbReference>